<organism evidence="1 2">
    <name type="scientific">Streptomyces aidingensis</name>
    <dbReference type="NCBI Taxonomy" id="910347"/>
    <lineage>
        <taxon>Bacteria</taxon>
        <taxon>Bacillati</taxon>
        <taxon>Actinomycetota</taxon>
        <taxon>Actinomycetes</taxon>
        <taxon>Kitasatosporales</taxon>
        <taxon>Streptomycetaceae</taxon>
        <taxon>Streptomyces</taxon>
    </lineage>
</organism>
<evidence type="ECO:0008006" key="3">
    <source>
        <dbReference type="Google" id="ProtNLM"/>
    </source>
</evidence>
<keyword evidence="2" id="KW-1185">Reference proteome</keyword>
<proteinExistence type="predicted"/>
<protein>
    <recommendedName>
        <fullName evidence="3">Phosphotransferase enzyme family protein</fullName>
    </recommendedName>
</protein>
<dbReference type="RefSeq" id="WP_093841716.1">
    <property type="nucleotide sequence ID" value="NZ_FOLM01000030.1"/>
</dbReference>
<accession>A0A1I1V520</accession>
<gene>
    <name evidence="1" type="ORF">SAMN05421773_13014</name>
</gene>
<dbReference type="OrthoDB" id="3680308at2"/>
<dbReference type="Proteomes" id="UP000199207">
    <property type="component" value="Unassembled WGS sequence"/>
</dbReference>
<evidence type="ECO:0000313" key="1">
    <source>
        <dbReference type="EMBL" id="SFD77999.1"/>
    </source>
</evidence>
<dbReference type="STRING" id="910347.SAMN05421773_13014"/>
<dbReference type="AlphaFoldDB" id="A0A1I1V520"/>
<dbReference type="EMBL" id="FOLM01000030">
    <property type="protein sequence ID" value="SFD77999.1"/>
    <property type="molecule type" value="Genomic_DNA"/>
</dbReference>
<evidence type="ECO:0000313" key="2">
    <source>
        <dbReference type="Proteomes" id="UP000199207"/>
    </source>
</evidence>
<name>A0A1I1V520_9ACTN</name>
<reference evidence="1 2" key="1">
    <citation type="submission" date="2016-10" db="EMBL/GenBank/DDBJ databases">
        <authorList>
            <person name="de Groot N.N."/>
        </authorList>
    </citation>
    <scope>NUCLEOTIDE SEQUENCE [LARGE SCALE GENOMIC DNA]</scope>
    <source>
        <strain evidence="1 2">CGMCC 4.5739</strain>
    </source>
</reference>
<sequence length="276" mass="31146">MTSPNSQVRYLHRILAEGAERLGVTLPTDIEKEAVYGWRERTIGAPAFRDGEKLWLRATGEHQDWAETEDWRGNQDAATLSGIPKPALLDRAEWHEQNVVTCAELMTFVPDPVCSPTAELTEPVDASEAWWQDLRQALETLAGQPTERGTQDADRYTPQLRVFFGARADHLKPGWRTEHFDLQWSNLTAPRLWVLDWESWGRGPAGYGAATLYCHSLLVPETARRVRELFADVLDSPEGRYAQACVIAHLLQRALGGDYADLVLPLHRLADRILQA</sequence>